<keyword evidence="4" id="KW-1185">Reference proteome</keyword>
<dbReference type="AlphaFoldDB" id="A0A411YG22"/>
<dbReference type="PANTHER" id="PTHR43591:SF24">
    <property type="entry name" value="2-METHOXY-6-POLYPRENYL-1,4-BENZOQUINOL METHYLASE, MITOCHONDRIAL"/>
    <property type="match status" value="1"/>
</dbReference>
<dbReference type="InterPro" id="IPR029063">
    <property type="entry name" value="SAM-dependent_MTases_sf"/>
</dbReference>
<protein>
    <submittedName>
        <fullName evidence="3">Class I SAM-dependent methyltransferase</fullName>
    </submittedName>
</protein>
<name>A0A411YG22_9ACTN</name>
<proteinExistence type="predicted"/>
<dbReference type="OrthoDB" id="9795634at2"/>
<keyword evidence="3" id="KW-0489">Methyltransferase</keyword>
<dbReference type="GO" id="GO:0008757">
    <property type="term" value="F:S-adenosylmethionine-dependent methyltransferase activity"/>
    <property type="evidence" value="ECO:0007669"/>
    <property type="project" value="InterPro"/>
</dbReference>
<evidence type="ECO:0000256" key="1">
    <source>
        <dbReference type="SAM" id="MobiDB-lite"/>
    </source>
</evidence>
<dbReference type="Proteomes" id="UP000291469">
    <property type="component" value="Chromosome"/>
</dbReference>
<dbReference type="GO" id="GO:0032259">
    <property type="term" value="P:methylation"/>
    <property type="evidence" value="ECO:0007669"/>
    <property type="project" value="UniProtKB-KW"/>
</dbReference>
<evidence type="ECO:0000313" key="3">
    <source>
        <dbReference type="EMBL" id="QBI20097.1"/>
    </source>
</evidence>
<dbReference type="Pfam" id="PF08241">
    <property type="entry name" value="Methyltransf_11"/>
    <property type="match status" value="1"/>
</dbReference>
<dbReference type="EMBL" id="CP036402">
    <property type="protein sequence ID" value="QBI20097.1"/>
    <property type="molecule type" value="Genomic_DNA"/>
</dbReference>
<organism evidence="3 4">
    <name type="scientific">Egibacter rhizosphaerae</name>
    <dbReference type="NCBI Taxonomy" id="1670831"/>
    <lineage>
        <taxon>Bacteria</taxon>
        <taxon>Bacillati</taxon>
        <taxon>Actinomycetota</taxon>
        <taxon>Nitriliruptoria</taxon>
        <taxon>Egibacterales</taxon>
        <taxon>Egibacteraceae</taxon>
        <taxon>Egibacter</taxon>
    </lineage>
</organism>
<feature type="region of interest" description="Disordered" evidence="1">
    <location>
        <begin position="1"/>
        <end position="29"/>
    </location>
</feature>
<dbReference type="CDD" id="cd02440">
    <property type="entry name" value="AdoMet_MTases"/>
    <property type="match status" value="1"/>
</dbReference>
<gene>
    <name evidence="3" type="ORF">ER308_11330</name>
</gene>
<dbReference type="PANTHER" id="PTHR43591">
    <property type="entry name" value="METHYLTRANSFERASE"/>
    <property type="match status" value="1"/>
</dbReference>
<dbReference type="InterPro" id="IPR013216">
    <property type="entry name" value="Methyltransf_11"/>
</dbReference>
<evidence type="ECO:0000313" key="4">
    <source>
        <dbReference type="Proteomes" id="UP000291469"/>
    </source>
</evidence>
<dbReference type="SUPFAM" id="SSF53335">
    <property type="entry name" value="S-adenosyl-L-methionine-dependent methyltransferases"/>
    <property type="match status" value="1"/>
</dbReference>
<keyword evidence="3" id="KW-0808">Transferase</keyword>
<evidence type="ECO:0000259" key="2">
    <source>
        <dbReference type="Pfam" id="PF08241"/>
    </source>
</evidence>
<reference evidence="3 4" key="1">
    <citation type="submission" date="2019-01" db="EMBL/GenBank/DDBJ databases">
        <title>Egibacter rhizosphaerae EGI 80759T.</title>
        <authorList>
            <person name="Chen D.-D."/>
            <person name="Tian Y."/>
            <person name="Jiao J.-Y."/>
            <person name="Zhang X.-T."/>
            <person name="Zhang Y.-G."/>
            <person name="Zhang Y."/>
            <person name="Xiao M."/>
            <person name="Shu W.-S."/>
            <person name="Li W.-J."/>
        </authorList>
    </citation>
    <scope>NUCLEOTIDE SEQUENCE [LARGE SCALE GENOMIC DNA]</scope>
    <source>
        <strain evidence="3 4">EGI 80759</strain>
    </source>
</reference>
<sequence length="308" mass="32735">MARSGHTPSRRGWPAQAKPSGGASLTLPLRHPRARRVSVQEVADVKDAARSVWALGDYDAMMRAEGLYEVGARLVRRLGVAAGERVVDVACGTGNATLPAAQAGARVTGVDLSPAMLEGARTRAERAGVAVEWVEGDAEDLPLPDGHADVVLSTFGCMFAPRHEVVADELARVLAPGGRIGLCAWTPDGVFGDFFRTVAGYLPPDPEFVDPPLGWGDEGRVAELFEGTDVTLGFARETWEIAHPSVEAAVACYVDNLGPVVQARTLAEADGRWPALQAELSELFAAQTADDGRVVFPAEYVVITGQRR</sequence>
<dbReference type="Gene3D" id="3.40.50.150">
    <property type="entry name" value="Vaccinia Virus protein VP39"/>
    <property type="match status" value="1"/>
</dbReference>
<feature type="domain" description="Methyltransferase type 11" evidence="2">
    <location>
        <begin position="87"/>
        <end position="180"/>
    </location>
</feature>
<dbReference type="KEGG" id="erz:ER308_11330"/>
<accession>A0A411YG22</accession>